<dbReference type="EMBL" id="PCRK01000026">
    <property type="protein sequence ID" value="PIP19692.1"/>
    <property type="molecule type" value="Genomic_DNA"/>
</dbReference>
<evidence type="ECO:0000256" key="8">
    <source>
        <dbReference type="ARBA" id="ARBA00048793"/>
    </source>
</evidence>
<dbReference type="Pfam" id="PF08546">
    <property type="entry name" value="ApbA_C"/>
    <property type="match status" value="1"/>
</dbReference>
<evidence type="ECO:0000256" key="5">
    <source>
        <dbReference type="ARBA" id="ARBA00022857"/>
    </source>
</evidence>
<evidence type="ECO:0000259" key="11">
    <source>
        <dbReference type="Pfam" id="PF08546"/>
    </source>
</evidence>
<dbReference type="AlphaFoldDB" id="A0A2G9YKM5"/>
<comment type="catalytic activity">
    <reaction evidence="8 9">
        <text>(R)-pantoate + NADP(+) = 2-dehydropantoate + NADPH + H(+)</text>
        <dbReference type="Rhea" id="RHEA:16233"/>
        <dbReference type="ChEBI" id="CHEBI:11561"/>
        <dbReference type="ChEBI" id="CHEBI:15378"/>
        <dbReference type="ChEBI" id="CHEBI:15980"/>
        <dbReference type="ChEBI" id="CHEBI:57783"/>
        <dbReference type="ChEBI" id="CHEBI:58349"/>
        <dbReference type="EC" id="1.1.1.169"/>
    </reaction>
</comment>
<organism evidence="12 13">
    <name type="scientific">Candidatus Sherwoodlollariibacterium unditelluris</name>
    <dbReference type="NCBI Taxonomy" id="1974757"/>
    <lineage>
        <taxon>Bacteria</taxon>
        <taxon>Pseudomonadati</taxon>
        <taxon>Candidatus Omnitrophota</taxon>
        <taxon>Candidatus Sherwoodlollariibacterium</taxon>
    </lineage>
</organism>
<dbReference type="InterPro" id="IPR013328">
    <property type="entry name" value="6PGD_dom2"/>
</dbReference>
<protein>
    <recommendedName>
        <fullName evidence="4 9">2-dehydropantoate 2-reductase</fullName>
        <ecNumber evidence="3 9">1.1.1.169</ecNumber>
    </recommendedName>
    <alternativeName>
        <fullName evidence="7 9">Ketopantoate reductase</fullName>
    </alternativeName>
</protein>
<dbReference type="SUPFAM" id="SSF51735">
    <property type="entry name" value="NAD(P)-binding Rossmann-fold domains"/>
    <property type="match status" value="1"/>
</dbReference>
<dbReference type="Gene3D" id="1.10.1040.10">
    <property type="entry name" value="N-(1-d-carboxylethyl)-l-norvaline Dehydrogenase, domain 2"/>
    <property type="match status" value="1"/>
</dbReference>
<proteinExistence type="inferred from homology"/>
<dbReference type="EC" id="1.1.1.169" evidence="3 9"/>
<evidence type="ECO:0000256" key="4">
    <source>
        <dbReference type="ARBA" id="ARBA00019465"/>
    </source>
</evidence>
<name>A0A2G9YKM5_9BACT</name>
<dbReference type="GO" id="GO:0008677">
    <property type="term" value="F:2-dehydropantoate 2-reductase activity"/>
    <property type="evidence" value="ECO:0007669"/>
    <property type="project" value="UniProtKB-EC"/>
</dbReference>
<evidence type="ECO:0000256" key="7">
    <source>
        <dbReference type="ARBA" id="ARBA00032024"/>
    </source>
</evidence>
<comment type="similarity">
    <text evidence="2 9">Belongs to the ketopantoate reductase family.</text>
</comment>
<evidence type="ECO:0000256" key="9">
    <source>
        <dbReference type="RuleBase" id="RU362068"/>
    </source>
</evidence>
<dbReference type="GO" id="GO:0015940">
    <property type="term" value="P:pantothenate biosynthetic process"/>
    <property type="evidence" value="ECO:0007669"/>
    <property type="project" value="UniProtKB-UniPathway"/>
</dbReference>
<accession>A0A2G9YKM5</accession>
<evidence type="ECO:0000256" key="6">
    <source>
        <dbReference type="ARBA" id="ARBA00023002"/>
    </source>
</evidence>
<dbReference type="PANTHER" id="PTHR43765:SF2">
    <property type="entry name" value="2-DEHYDROPANTOATE 2-REDUCTASE"/>
    <property type="match status" value="1"/>
</dbReference>
<dbReference type="InterPro" id="IPR013332">
    <property type="entry name" value="KPR_N"/>
</dbReference>
<dbReference type="InterPro" id="IPR036291">
    <property type="entry name" value="NAD(P)-bd_dom_sf"/>
</dbReference>
<keyword evidence="9" id="KW-0566">Pantothenate biosynthesis</keyword>
<evidence type="ECO:0000256" key="2">
    <source>
        <dbReference type="ARBA" id="ARBA00007870"/>
    </source>
</evidence>
<dbReference type="Pfam" id="PF02558">
    <property type="entry name" value="ApbA"/>
    <property type="match status" value="1"/>
</dbReference>
<dbReference type="Gene3D" id="3.40.50.720">
    <property type="entry name" value="NAD(P)-binding Rossmann-like Domain"/>
    <property type="match status" value="1"/>
</dbReference>
<dbReference type="UniPathway" id="UPA00028">
    <property type="reaction ID" value="UER00004"/>
</dbReference>
<comment type="function">
    <text evidence="9">Catalyzes the NADPH-dependent reduction of ketopantoate into pantoic acid.</text>
</comment>
<dbReference type="Proteomes" id="UP000231292">
    <property type="component" value="Unassembled WGS sequence"/>
</dbReference>
<evidence type="ECO:0000256" key="3">
    <source>
        <dbReference type="ARBA" id="ARBA00013014"/>
    </source>
</evidence>
<evidence type="ECO:0000313" key="12">
    <source>
        <dbReference type="EMBL" id="PIP19692.1"/>
    </source>
</evidence>
<keyword evidence="6 9" id="KW-0560">Oxidoreductase</keyword>
<feature type="domain" description="Ketopantoate reductase N-terminal" evidence="10">
    <location>
        <begin position="3"/>
        <end position="145"/>
    </location>
</feature>
<comment type="caution">
    <text evidence="12">The sequence shown here is derived from an EMBL/GenBank/DDBJ whole genome shotgun (WGS) entry which is preliminary data.</text>
</comment>
<dbReference type="InterPro" id="IPR008927">
    <property type="entry name" value="6-PGluconate_DH-like_C_sf"/>
</dbReference>
<dbReference type="PANTHER" id="PTHR43765">
    <property type="entry name" value="2-DEHYDROPANTOATE 2-REDUCTASE-RELATED"/>
    <property type="match status" value="1"/>
</dbReference>
<dbReference type="GO" id="GO:0050661">
    <property type="term" value="F:NADP binding"/>
    <property type="evidence" value="ECO:0007669"/>
    <property type="project" value="TreeGrafter"/>
</dbReference>
<sequence>MKIAVIGAGAIGALIAGYLKLKGEDVSLVGRPEAVCIINKEGLKISGVRGNFKVDIFAHEVLTYKPELLILATKTQDIESALKDNLSLIKDSIIVTTQNGVQADNIVSRYLPQGNIISSIVMFGSTYFSPGKVVHNFEGSWVLGDIFKKISDSRILSVSLTLDKAFTTIISEDILGMKYLKIFVNANNCIPAILGLSMQEAFSDPEVSRVSIGIWKEGFDLLSQAGIKLVSLPGFPVENITRLISIPSNEAAKAFSGIMTKLSKDPLYGSILQSIKRGRSSEIDYINGEFVSLAERHRLTAPLNNKLVSMVHEVEETKKFFSKEGLFNSVKLLLN</sequence>
<evidence type="ECO:0000259" key="10">
    <source>
        <dbReference type="Pfam" id="PF02558"/>
    </source>
</evidence>
<dbReference type="InterPro" id="IPR013752">
    <property type="entry name" value="KPA_reductase"/>
</dbReference>
<dbReference type="InterPro" id="IPR003710">
    <property type="entry name" value="ApbA"/>
</dbReference>
<evidence type="ECO:0000256" key="1">
    <source>
        <dbReference type="ARBA" id="ARBA00004994"/>
    </source>
</evidence>
<comment type="pathway">
    <text evidence="1 9">Cofactor biosynthesis; (R)-pantothenate biosynthesis; (R)-pantoate from 3-methyl-2-oxobutanoate: step 2/2.</text>
</comment>
<evidence type="ECO:0000313" key="13">
    <source>
        <dbReference type="Proteomes" id="UP000231292"/>
    </source>
</evidence>
<reference evidence="12 13" key="1">
    <citation type="submission" date="2017-09" db="EMBL/GenBank/DDBJ databases">
        <title>Depth-based differentiation of microbial function through sediment-hosted aquifers and enrichment of novel symbionts in the deep terrestrial subsurface.</title>
        <authorList>
            <person name="Probst A.J."/>
            <person name="Ladd B."/>
            <person name="Jarett J.K."/>
            <person name="Geller-Mcgrath D.E."/>
            <person name="Sieber C.M."/>
            <person name="Emerson J.B."/>
            <person name="Anantharaman K."/>
            <person name="Thomas B.C."/>
            <person name="Malmstrom R."/>
            <person name="Stieglmeier M."/>
            <person name="Klingl A."/>
            <person name="Woyke T."/>
            <person name="Ryan C.M."/>
            <person name="Banfield J.F."/>
        </authorList>
    </citation>
    <scope>NUCLEOTIDE SEQUENCE [LARGE SCALE GENOMIC DNA]</scope>
    <source>
        <strain evidence="12">CG23_combo_of_CG06-09_8_20_14_all_41_10</strain>
    </source>
</reference>
<dbReference type="SUPFAM" id="SSF48179">
    <property type="entry name" value="6-phosphogluconate dehydrogenase C-terminal domain-like"/>
    <property type="match status" value="1"/>
</dbReference>
<feature type="domain" description="Ketopantoate reductase C-terminal" evidence="11">
    <location>
        <begin position="173"/>
        <end position="315"/>
    </location>
</feature>
<keyword evidence="5 9" id="KW-0521">NADP</keyword>
<dbReference type="InterPro" id="IPR050838">
    <property type="entry name" value="Ketopantoate_reductase"/>
</dbReference>
<dbReference type="GO" id="GO:0005737">
    <property type="term" value="C:cytoplasm"/>
    <property type="evidence" value="ECO:0007669"/>
    <property type="project" value="TreeGrafter"/>
</dbReference>
<dbReference type="NCBIfam" id="TIGR00745">
    <property type="entry name" value="apbA_panE"/>
    <property type="match status" value="1"/>
</dbReference>
<gene>
    <name evidence="12" type="ORF">COX41_01475</name>
</gene>